<dbReference type="FunFam" id="3.30.565.10:FF:000006">
    <property type="entry name" value="Sensor histidine kinase WalK"/>
    <property type="match status" value="1"/>
</dbReference>
<evidence type="ECO:0000256" key="3">
    <source>
        <dbReference type="ARBA" id="ARBA00022553"/>
    </source>
</evidence>
<accession>U6B5Q0</accession>
<dbReference type="Pfam" id="PF00512">
    <property type="entry name" value="HisKA"/>
    <property type="match status" value="1"/>
</dbReference>
<evidence type="ECO:0000256" key="4">
    <source>
        <dbReference type="ARBA" id="ARBA00022679"/>
    </source>
</evidence>
<evidence type="ECO:0000256" key="6">
    <source>
        <dbReference type="SAM" id="Phobius"/>
    </source>
</evidence>
<evidence type="ECO:0000313" key="10">
    <source>
        <dbReference type="Proteomes" id="UP000017862"/>
    </source>
</evidence>
<dbReference type="AlphaFoldDB" id="U6B5Q0"/>
<dbReference type="SMART" id="SM00086">
    <property type="entry name" value="PAC"/>
    <property type="match status" value="1"/>
</dbReference>
<keyword evidence="6" id="KW-0812">Transmembrane</keyword>
<dbReference type="SMART" id="SM00387">
    <property type="entry name" value="HATPase_c"/>
    <property type="match status" value="1"/>
</dbReference>
<feature type="domain" description="PAC" evidence="8">
    <location>
        <begin position="324"/>
        <end position="375"/>
    </location>
</feature>
<dbReference type="InterPro" id="IPR003661">
    <property type="entry name" value="HisK_dim/P_dom"/>
</dbReference>
<dbReference type="KEGG" id="lar:lam_829"/>
<evidence type="ECO:0000256" key="2">
    <source>
        <dbReference type="ARBA" id="ARBA00012438"/>
    </source>
</evidence>
<dbReference type="PANTHER" id="PTHR43047">
    <property type="entry name" value="TWO-COMPONENT HISTIDINE PROTEIN KINASE"/>
    <property type="match status" value="1"/>
</dbReference>
<dbReference type="CDD" id="cd00082">
    <property type="entry name" value="HisKA"/>
    <property type="match status" value="1"/>
</dbReference>
<keyword evidence="6" id="KW-1133">Transmembrane helix</keyword>
<proteinExistence type="predicted"/>
<dbReference type="InterPro" id="IPR036890">
    <property type="entry name" value="HATPase_C_sf"/>
</dbReference>
<dbReference type="InterPro" id="IPR000700">
    <property type="entry name" value="PAS-assoc_C"/>
</dbReference>
<dbReference type="GO" id="GO:0009927">
    <property type="term" value="F:histidine phosphotransfer kinase activity"/>
    <property type="evidence" value="ECO:0007669"/>
    <property type="project" value="TreeGrafter"/>
</dbReference>
<dbReference type="InterPro" id="IPR004358">
    <property type="entry name" value="Sig_transdc_His_kin-like_C"/>
</dbReference>
<dbReference type="STRING" id="1261131.lam_829"/>
<dbReference type="InterPro" id="IPR036097">
    <property type="entry name" value="HisK_dim/P_sf"/>
</dbReference>
<dbReference type="PROSITE" id="PS50109">
    <property type="entry name" value="HIS_KIN"/>
    <property type="match status" value="1"/>
</dbReference>
<protein>
    <recommendedName>
        <fullName evidence="2">histidine kinase</fullName>
        <ecNumber evidence="2">2.7.13.3</ecNumber>
    </recommendedName>
</protein>
<keyword evidence="4" id="KW-0808">Transferase</keyword>
<keyword evidence="5 9" id="KW-0418">Kinase</keyword>
<dbReference type="PATRIC" id="fig|1261131.3.peg.798"/>
<dbReference type="SUPFAM" id="SSF55785">
    <property type="entry name" value="PYP-like sensor domain (PAS domain)"/>
    <property type="match status" value="1"/>
</dbReference>
<dbReference type="EC" id="2.7.13.3" evidence="2"/>
<dbReference type="SUPFAM" id="SSF47384">
    <property type="entry name" value="Homodimeric domain of signal transducing histidine kinase"/>
    <property type="match status" value="1"/>
</dbReference>
<dbReference type="EMBL" id="CP006604">
    <property type="protein sequence ID" value="AHA28168.1"/>
    <property type="molecule type" value="Genomic_DNA"/>
</dbReference>
<dbReference type="Gene3D" id="3.30.565.10">
    <property type="entry name" value="Histidine kinase-like ATPase, C-terminal domain"/>
    <property type="match status" value="1"/>
</dbReference>
<dbReference type="InterPro" id="IPR005467">
    <property type="entry name" value="His_kinase_dom"/>
</dbReference>
<sequence length="762" mass="86586">MENLQNVASECETYYPCNKNKLSQFLMQMLSRVKEYIRGIMPPYYLSSNYIISTTSIFLIVFMGIFIIVKVNLNYAKMEKISNQTSLFILKSIENIFEKDDMTFDLKFRKEAEEILKKIIADQKLLVENLIFLVQKDGIVFASSIDSSIYIGEKVGKIIPKLSTIDNIQISEYYFDEKPYQILSKSIKNNNGSIVIARSQAQLLDFWRNEVTSGVTLFSSTSAIMLFILLSHYQQIKRTKEIDDILLEANTCIEAALSRGRCGIWNFNLINKEFNLSQSMYEILGIPYSDNPISFRSVARLIHSDDKKIYDIARSISKGETSQLDKIFRIRHSNGTYVWIRARGQVMHKESVGINIIGIAMDVTEQHYLEKRYAEADKRLAEAIECTSEAFALWDKNEQLVMCNVHYQQAYGLPDHILLPGTKRSVIKKAETHPIIEYYVPDPENSSTTNKEIKLADSRWLQINEWRTHDGGTVSVGTDITQIKRNQKKLIESERRLMATINDLSTSRQILERQKTELSIANSKYQAEKERAEMANKAKSEFLAKMSHELRTPLNAILGFSEVIKEEIFGSLGSSKYYEYAKDIHYSGKHLLNLIDDILEMSKIEADHININKKTIDLTPIIKQSINLISASCMNKNITIEEKISQELIISADERIIKQILFHILSNSLKFTNNGGKIIVRASKIGKLTIITAADTGIGIPKSDLEKIGKPFEQLQDHYSKNKSGSGLGLAISNALINLHGGKLKILSQEGKGTTVIICLSK</sequence>
<evidence type="ECO:0000256" key="5">
    <source>
        <dbReference type="ARBA" id="ARBA00022777"/>
    </source>
</evidence>
<feature type="transmembrane region" description="Helical" evidence="6">
    <location>
        <begin position="211"/>
        <end position="233"/>
    </location>
</feature>
<dbReference type="PROSITE" id="PS50113">
    <property type="entry name" value="PAC"/>
    <property type="match status" value="1"/>
</dbReference>
<keyword evidence="3" id="KW-0597">Phosphoprotein</keyword>
<dbReference type="Pfam" id="PF08447">
    <property type="entry name" value="PAS_3"/>
    <property type="match status" value="1"/>
</dbReference>
<evidence type="ECO:0000256" key="1">
    <source>
        <dbReference type="ARBA" id="ARBA00000085"/>
    </source>
</evidence>
<evidence type="ECO:0000313" key="9">
    <source>
        <dbReference type="EMBL" id="AHA28168.1"/>
    </source>
</evidence>
<dbReference type="GO" id="GO:0000155">
    <property type="term" value="F:phosphorelay sensor kinase activity"/>
    <property type="evidence" value="ECO:0007669"/>
    <property type="project" value="InterPro"/>
</dbReference>
<dbReference type="InterPro" id="IPR013655">
    <property type="entry name" value="PAS_fold_3"/>
</dbReference>
<dbReference type="SMART" id="SM00388">
    <property type="entry name" value="HisKA"/>
    <property type="match status" value="1"/>
</dbReference>
<dbReference type="GO" id="GO:0005886">
    <property type="term" value="C:plasma membrane"/>
    <property type="evidence" value="ECO:0007669"/>
    <property type="project" value="TreeGrafter"/>
</dbReference>
<comment type="catalytic activity">
    <reaction evidence="1">
        <text>ATP + protein L-histidine = ADP + protein N-phospho-L-histidine.</text>
        <dbReference type="EC" id="2.7.13.3"/>
    </reaction>
</comment>
<dbReference type="PRINTS" id="PR00344">
    <property type="entry name" value="BCTRLSENSOR"/>
</dbReference>
<evidence type="ECO:0000259" key="7">
    <source>
        <dbReference type="PROSITE" id="PS50109"/>
    </source>
</evidence>
<dbReference type="InterPro" id="IPR035965">
    <property type="entry name" value="PAS-like_dom_sf"/>
</dbReference>
<organism evidence="9 10">
    <name type="scientific">Candidatus Liberibacter americanus str. Sao Paulo</name>
    <dbReference type="NCBI Taxonomy" id="1261131"/>
    <lineage>
        <taxon>Bacteria</taxon>
        <taxon>Pseudomonadati</taxon>
        <taxon>Pseudomonadota</taxon>
        <taxon>Alphaproteobacteria</taxon>
        <taxon>Hyphomicrobiales</taxon>
        <taxon>Rhizobiaceae</taxon>
        <taxon>Liberibacter</taxon>
    </lineage>
</organism>
<feature type="transmembrane region" description="Helical" evidence="6">
    <location>
        <begin position="50"/>
        <end position="73"/>
    </location>
</feature>
<dbReference type="Proteomes" id="UP000017862">
    <property type="component" value="Chromosome"/>
</dbReference>
<dbReference type="RefSeq" id="WP_007557406.1">
    <property type="nucleotide sequence ID" value="NC_022793.1"/>
</dbReference>
<dbReference type="Pfam" id="PF02518">
    <property type="entry name" value="HATPase_c"/>
    <property type="match status" value="1"/>
</dbReference>
<dbReference type="SUPFAM" id="SSF55874">
    <property type="entry name" value="ATPase domain of HSP90 chaperone/DNA topoisomerase II/histidine kinase"/>
    <property type="match status" value="1"/>
</dbReference>
<evidence type="ECO:0000259" key="8">
    <source>
        <dbReference type="PROSITE" id="PS50113"/>
    </source>
</evidence>
<keyword evidence="10" id="KW-1185">Reference proteome</keyword>
<dbReference type="PANTHER" id="PTHR43047:SF72">
    <property type="entry name" value="OSMOSENSING HISTIDINE PROTEIN KINASE SLN1"/>
    <property type="match status" value="1"/>
</dbReference>
<dbReference type="InterPro" id="IPR001610">
    <property type="entry name" value="PAC"/>
</dbReference>
<name>U6B5Q0_9HYPH</name>
<gene>
    <name evidence="9" type="primary">baeS</name>
    <name evidence="9" type="ORF">lam_829</name>
</gene>
<dbReference type="eggNOG" id="COG2205">
    <property type="taxonomic scope" value="Bacteria"/>
</dbReference>
<reference evidence="9 10" key="1">
    <citation type="journal article" date="2014" name="Mol. Plant Microbe Interact.">
        <title>The complete genome sequence of Candidatus Liberibacter americanus, associated with citrus Huanglongbing.</title>
        <authorList>
            <person name="Wulff N.A."/>
            <person name="Zhang S."/>
            <person name="Setubal J.C."/>
            <person name="Almeida N.F."/>
            <person name="Martins E.C."/>
            <person name="Harakava R."/>
            <person name="Kumar D."/>
            <person name="Rangel L.T."/>
            <person name="Foissac X."/>
            <person name="Bove J."/>
            <person name="Gabriel D.W."/>
        </authorList>
    </citation>
    <scope>NUCLEOTIDE SEQUENCE [LARGE SCALE GENOMIC DNA]</scope>
    <source>
        <strain evidence="9 10">Sao Paulo</strain>
    </source>
</reference>
<dbReference type="HOGENOM" id="CLU_000445_114_71_5"/>
<dbReference type="Gene3D" id="3.30.450.20">
    <property type="entry name" value="PAS domain"/>
    <property type="match status" value="2"/>
</dbReference>
<dbReference type="Gene3D" id="1.10.287.130">
    <property type="match status" value="1"/>
</dbReference>
<dbReference type="Pfam" id="PF12860">
    <property type="entry name" value="PAS_7"/>
    <property type="match status" value="1"/>
</dbReference>
<dbReference type="InterPro" id="IPR003594">
    <property type="entry name" value="HATPase_dom"/>
</dbReference>
<keyword evidence="6" id="KW-0472">Membrane</keyword>
<feature type="domain" description="Histidine kinase" evidence="7">
    <location>
        <begin position="545"/>
        <end position="762"/>
    </location>
</feature>